<name>A0A9X1QDB5_9BACT</name>
<dbReference type="EMBL" id="JAKFFV010000007">
    <property type="protein sequence ID" value="MCF2499011.1"/>
    <property type="molecule type" value="Genomic_DNA"/>
</dbReference>
<proteinExistence type="predicted"/>
<accession>A0A9X1QDB5</accession>
<gene>
    <name evidence="1" type="ORF">L0661_11885</name>
</gene>
<reference evidence="1" key="1">
    <citation type="submission" date="2022-01" db="EMBL/GenBank/DDBJ databases">
        <title>Novel species in genus Dyadobacter.</title>
        <authorList>
            <person name="Ma C."/>
        </authorList>
    </citation>
    <scope>NUCLEOTIDE SEQUENCE</scope>
    <source>
        <strain evidence="1">CY357</strain>
    </source>
</reference>
<sequence>MKQTFYFLFVLITFLSGCKKGSDLVENPPVPEPEPTGALTAAEFLKDFDVVGAKTISFDTATNSYLVDLPDGYGNKKAEVRLELKSSIALEDSLGKLSSENVILYAYQGTGPLVFQLRRKAGNRRLSIQVYFRFSGAPQIELLDKEVQVYPSYIKFNLRYLKNVGSIPSAPGKPGALVKIFNTKTRQTITTSFNDQGGMLYDNLSKDLITGDLTNVEITLQGQKPVVFEGVKFIKGKAVVYPSTSYKYQVLYKDTIKVYGDNFVPGQQYSVRFSNDFLDKPLTAAARIVDGNFLSVDKIPSSLPEGSYLLSFYEAERLIGNASYHVSFHETNAIESIWKGNIYLATMRSLDPVSVGRGESFFVKASPVTYGYFDSQITVDMLPRLRLRSGEKIVELDPELIIFTWSIAGLKIGVGKYTIPANLPAGSYDAHGLFVNNSESKPYWSKIQVK</sequence>
<comment type="caution">
    <text evidence="1">The sequence shown here is derived from an EMBL/GenBank/DDBJ whole genome shotgun (WGS) entry which is preliminary data.</text>
</comment>
<organism evidence="1 2">
    <name type="scientific">Dyadobacter chenhuakuii</name>
    <dbReference type="NCBI Taxonomy" id="2909339"/>
    <lineage>
        <taxon>Bacteria</taxon>
        <taxon>Pseudomonadati</taxon>
        <taxon>Bacteroidota</taxon>
        <taxon>Cytophagia</taxon>
        <taxon>Cytophagales</taxon>
        <taxon>Spirosomataceae</taxon>
        <taxon>Dyadobacter</taxon>
    </lineage>
</organism>
<protein>
    <submittedName>
        <fullName evidence="1">Uncharacterized protein</fullName>
    </submittedName>
</protein>
<dbReference type="Proteomes" id="UP001139411">
    <property type="component" value="Unassembled WGS sequence"/>
</dbReference>
<evidence type="ECO:0000313" key="1">
    <source>
        <dbReference type="EMBL" id="MCF2499011.1"/>
    </source>
</evidence>
<dbReference type="PROSITE" id="PS51257">
    <property type="entry name" value="PROKAR_LIPOPROTEIN"/>
    <property type="match status" value="1"/>
</dbReference>
<evidence type="ECO:0000313" key="2">
    <source>
        <dbReference type="Proteomes" id="UP001139411"/>
    </source>
</evidence>
<dbReference type="AlphaFoldDB" id="A0A9X1QDB5"/>
<dbReference type="RefSeq" id="WP_235177940.1">
    <property type="nucleotide sequence ID" value="NZ_JAKFFV010000007.1"/>
</dbReference>